<keyword evidence="2" id="KW-1185">Reference proteome</keyword>
<reference evidence="3" key="1">
    <citation type="submission" date="2025-08" db="UniProtKB">
        <authorList>
            <consortium name="RefSeq"/>
        </authorList>
    </citation>
    <scope>IDENTIFICATION</scope>
</reference>
<dbReference type="GO" id="GO:0005125">
    <property type="term" value="F:cytokine activity"/>
    <property type="evidence" value="ECO:0007669"/>
    <property type="project" value="TreeGrafter"/>
</dbReference>
<dbReference type="STRING" id="127582.A0A2Y9RN35"/>
<dbReference type="GeneID" id="105756723"/>
<dbReference type="Pfam" id="PF15209">
    <property type="entry name" value="IL31"/>
    <property type="match status" value="1"/>
</dbReference>
<dbReference type="InParanoid" id="A0A2Y9RN35"/>
<dbReference type="PANTHER" id="PTHR38652:SF1">
    <property type="entry name" value="INTERLEUKIN-31"/>
    <property type="match status" value="1"/>
</dbReference>
<dbReference type="GO" id="GO:0005126">
    <property type="term" value="F:cytokine receptor binding"/>
    <property type="evidence" value="ECO:0007669"/>
    <property type="project" value="TreeGrafter"/>
</dbReference>
<dbReference type="GO" id="GO:0005615">
    <property type="term" value="C:extracellular space"/>
    <property type="evidence" value="ECO:0007669"/>
    <property type="project" value="TreeGrafter"/>
</dbReference>
<evidence type="ECO:0000256" key="1">
    <source>
        <dbReference type="SAM" id="Coils"/>
    </source>
</evidence>
<evidence type="ECO:0000313" key="2">
    <source>
        <dbReference type="Proteomes" id="UP000248480"/>
    </source>
</evidence>
<name>A0A2Y9RN35_TRIMA</name>
<organism evidence="2 3">
    <name type="scientific">Trichechus manatus latirostris</name>
    <name type="common">Florida manatee</name>
    <dbReference type="NCBI Taxonomy" id="127582"/>
    <lineage>
        <taxon>Eukaryota</taxon>
        <taxon>Metazoa</taxon>
        <taxon>Chordata</taxon>
        <taxon>Craniata</taxon>
        <taxon>Vertebrata</taxon>
        <taxon>Euteleostomi</taxon>
        <taxon>Mammalia</taxon>
        <taxon>Eutheria</taxon>
        <taxon>Afrotheria</taxon>
        <taxon>Sirenia</taxon>
        <taxon>Trichechidae</taxon>
        <taxon>Trichechus</taxon>
    </lineage>
</organism>
<proteinExistence type="predicted"/>
<sequence>MGGTLVVLPTTGPLYTPDDQGPKRFALLLLCCMGNLLFSHTLRIPRPDAKDQQKIIKELQQLSKELLELYQKSEKGLPESTKYTLPCLTSDPHPPNNINSSAILAYFQEIRRHIDNKGVTDEIIGQLKKLKSQDTWKIKVSVPTESFECKCFVLTILQQFSKCMDQVNEPQRPKGQLRPSGEPVTFGMTETYRITKK</sequence>
<dbReference type="Proteomes" id="UP000248480">
    <property type="component" value="Unplaced"/>
</dbReference>
<feature type="coiled-coil region" evidence="1">
    <location>
        <begin position="49"/>
        <end position="76"/>
    </location>
</feature>
<dbReference type="PANTHER" id="PTHR38652">
    <property type="entry name" value="INTERLEUKIN-31"/>
    <property type="match status" value="1"/>
</dbReference>
<dbReference type="AlphaFoldDB" id="A0A2Y9RN35"/>
<dbReference type="RefSeq" id="XP_023595066.1">
    <property type="nucleotide sequence ID" value="XM_023739298.1"/>
</dbReference>
<dbReference type="CTD" id="386653"/>
<evidence type="ECO:0000313" key="3">
    <source>
        <dbReference type="RefSeq" id="XP_023595066.1"/>
    </source>
</evidence>
<gene>
    <name evidence="3" type="primary">IL31</name>
</gene>
<dbReference type="FunCoup" id="A0A2Y9RN35">
    <property type="interactions" value="329"/>
</dbReference>
<accession>A0A2Y9RN35</accession>
<dbReference type="InterPro" id="IPR027987">
    <property type="entry name" value="IL-31"/>
</dbReference>
<dbReference type="KEGG" id="tmu:105756723"/>
<protein>
    <submittedName>
        <fullName evidence="3">Interleukin-31</fullName>
    </submittedName>
</protein>
<keyword evidence="1" id="KW-0175">Coiled coil</keyword>